<dbReference type="GO" id="GO:0016020">
    <property type="term" value="C:membrane"/>
    <property type="evidence" value="ECO:0007669"/>
    <property type="project" value="UniProtKB-SubCell"/>
</dbReference>
<feature type="transmembrane region" description="Helical" evidence="9">
    <location>
        <begin position="16"/>
        <end position="35"/>
    </location>
</feature>
<dbReference type="GO" id="GO:0005739">
    <property type="term" value="C:mitochondrion"/>
    <property type="evidence" value="ECO:0007669"/>
    <property type="project" value="TreeGrafter"/>
</dbReference>
<comment type="similarity">
    <text evidence="2 8">Belongs to the cytochrome c oxidase subunit 3 family.</text>
</comment>
<dbReference type="InterPro" id="IPR024791">
    <property type="entry name" value="Cyt_c/ubiquinol_Oxase_su3"/>
</dbReference>
<evidence type="ECO:0000256" key="2">
    <source>
        <dbReference type="ARBA" id="ARBA00010581"/>
    </source>
</evidence>
<dbReference type="FunFam" id="1.20.120.80:FF:000002">
    <property type="entry name" value="Cytochrome c oxidase subunit 3"/>
    <property type="match status" value="1"/>
</dbReference>
<dbReference type="Gene3D" id="1.20.120.80">
    <property type="entry name" value="Cytochrome c oxidase, subunit III, four-helix bundle"/>
    <property type="match status" value="1"/>
</dbReference>
<proteinExistence type="inferred from homology"/>
<feature type="transmembrane region" description="Helical" evidence="9">
    <location>
        <begin position="241"/>
        <end position="261"/>
    </location>
</feature>
<evidence type="ECO:0000256" key="4">
    <source>
        <dbReference type="ARBA" id="ARBA00022692"/>
    </source>
</evidence>
<dbReference type="InterPro" id="IPR035973">
    <property type="entry name" value="Cyt_c_oxidase_su3-like_sf"/>
</dbReference>
<protein>
    <recommendedName>
        <fullName evidence="3 8">Cytochrome c oxidase subunit 3</fullName>
    </recommendedName>
</protein>
<dbReference type="Gene3D" id="1.10.287.70">
    <property type="match status" value="1"/>
</dbReference>
<dbReference type="InterPro" id="IPR013833">
    <property type="entry name" value="Cyt_c_oxidase_su3_a-hlx"/>
</dbReference>
<dbReference type="Pfam" id="PF00510">
    <property type="entry name" value="COX3"/>
    <property type="match status" value="1"/>
</dbReference>
<evidence type="ECO:0000256" key="3">
    <source>
        <dbReference type="ARBA" id="ARBA00015944"/>
    </source>
</evidence>
<dbReference type="InterPro" id="IPR000298">
    <property type="entry name" value="Cyt_c_oxidase-like_su3"/>
</dbReference>
<dbReference type="AlphaFoldDB" id="Q1EDJ9"/>
<evidence type="ECO:0000256" key="5">
    <source>
        <dbReference type="ARBA" id="ARBA00022967"/>
    </source>
</evidence>
<dbReference type="InterPro" id="IPR033945">
    <property type="entry name" value="Cyt_c_oxase_su3_dom"/>
</dbReference>
<organism evidence="11">
    <name type="scientific">Tigriopus japonicus</name>
    <name type="common">Copepod</name>
    <dbReference type="NCBI Taxonomy" id="158387"/>
    <lineage>
        <taxon>Eukaryota</taxon>
        <taxon>Metazoa</taxon>
        <taxon>Ecdysozoa</taxon>
        <taxon>Arthropoda</taxon>
        <taxon>Crustacea</taxon>
        <taxon>Multicrustacea</taxon>
        <taxon>Hexanauplia</taxon>
        <taxon>Copepoda</taxon>
        <taxon>Harpacticoida</taxon>
        <taxon>Harpacticidae</taxon>
        <taxon>Tigriopus</taxon>
    </lineage>
</organism>
<dbReference type="GO" id="GO:0004129">
    <property type="term" value="F:cytochrome-c oxidase activity"/>
    <property type="evidence" value="ECO:0007669"/>
    <property type="project" value="InterPro"/>
</dbReference>
<comment type="function">
    <text evidence="8">Component of the cytochrome c oxidase, the last enzyme in the mitochondrial electron transport chain which drives oxidative phosphorylation. The respiratory chain contains 3 multisubunit complexes succinate dehydrogenase (complex II, CII), ubiquinol-cytochrome c oxidoreductase (cytochrome b-c1 complex, complex III, CIII) and cytochrome c oxidase (complex IV, CIV), that cooperate to transfer electrons derived from NADH and succinate to molecular oxygen, creating an electrochemical gradient over the inner membrane that drives transmembrane transport and the ATP synthase. Cytochrome c oxidase is the component of the respiratory chain that catalyzes the reduction of oxygen to water. Electrons originating from reduced cytochrome c in the intermembrane space (IMS) are transferred via the dinuclear copper A center (CU(A)) of subunit 2 and heme A of subunit 1 to the active site in subunit 1, a binuclear center (BNC) formed by heme A3 and copper B (CU(B)). The BNC reduces molecular oxygen to 2 water molecules using 4 electrons from cytochrome c in the IMS and 4 protons from the mitochondrial matrix.</text>
</comment>
<evidence type="ECO:0000256" key="1">
    <source>
        <dbReference type="ARBA" id="ARBA00004141"/>
    </source>
</evidence>
<evidence type="ECO:0000256" key="9">
    <source>
        <dbReference type="SAM" id="Phobius"/>
    </source>
</evidence>
<reference evidence="11" key="1">
    <citation type="journal article" date="2006" name="J. Exp. Mar. Biol. Ecol.">
        <title>The complete mitochondrial genome of the intertidal copepod Tigriopus sp. (Copepoda, Harpactidae) from Korea and phylogenetic considerations.</title>
        <authorList>
            <person name="Jung S.-O."/>
            <person name="Lee Y.-M."/>
            <person name="Park T.-J."/>
            <person name="Park H.G."/>
            <person name="Hagiwara H."/>
            <person name="Leung K.M.Y."/>
            <person name="Dahms H.-U."/>
            <person name="Lee W."/>
            <person name="Lee J.-S."/>
        </authorList>
    </citation>
    <scope>NUCLEOTIDE SEQUENCE</scope>
</reference>
<keyword evidence="4 8" id="KW-0812">Transmembrane</keyword>
<geneLocation type="mitochondrion" evidence="11"/>
<keyword evidence="6 9" id="KW-1133">Transmembrane helix</keyword>
<dbReference type="SUPFAM" id="SSF81452">
    <property type="entry name" value="Cytochrome c oxidase subunit III-like"/>
    <property type="match status" value="1"/>
</dbReference>
<feature type="transmembrane region" description="Helical" evidence="9">
    <location>
        <begin position="160"/>
        <end position="180"/>
    </location>
</feature>
<dbReference type="EMBL" id="AY959338">
    <property type="protein sequence ID" value="AAX39838.1"/>
    <property type="molecule type" value="Genomic_DNA"/>
</dbReference>
<evidence type="ECO:0000313" key="11">
    <source>
        <dbReference type="EMBL" id="AAX39838.1"/>
    </source>
</evidence>
<feature type="transmembrane region" description="Helical" evidence="9">
    <location>
        <begin position="41"/>
        <end position="59"/>
    </location>
</feature>
<dbReference type="PROSITE" id="PS50253">
    <property type="entry name" value="COX3"/>
    <property type="match status" value="1"/>
</dbReference>
<keyword evidence="5" id="KW-1278">Translocase</keyword>
<evidence type="ECO:0000256" key="7">
    <source>
        <dbReference type="ARBA" id="ARBA00023136"/>
    </source>
</evidence>
<dbReference type="GO" id="GO:0006123">
    <property type="term" value="P:mitochondrial electron transport, cytochrome c to oxygen"/>
    <property type="evidence" value="ECO:0007669"/>
    <property type="project" value="TreeGrafter"/>
</dbReference>
<name>Q1EDJ9_TIGJA</name>
<dbReference type="CDD" id="cd01665">
    <property type="entry name" value="Cyt_c_Oxidase_III"/>
    <property type="match status" value="1"/>
</dbReference>
<comment type="subcellular location">
    <subcellularLocation>
        <location evidence="1">Membrane</location>
        <topology evidence="1">Multi-pass membrane protein</topology>
    </subcellularLocation>
</comment>
<accession>Q1EDJ9</accession>
<dbReference type="PANTHER" id="PTHR11403">
    <property type="entry name" value="CYTOCHROME C OXIDASE SUBUNIT III"/>
    <property type="match status" value="1"/>
</dbReference>
<evidence type="ECO:0000259" key="10">
    <source>
        <dbReference type="PROSITE" id="PS50253"/>
    </source>
</evidence>
<keyword evidence="8 11" id="KW-0496">Mitochondrion</keyword>
<dbReference type="PANTHER" id="PTHR11403:SF7">
    <property type="entry name" value="CYTOCHROME C OXIDASE SUBUNIT 3"/>
    <property type="match status" value="1"/>
</dbReference>
<feature type="transmembrane region" description="Helical" evidence="9">
    <location>
        <begin position="80"/>
        <end position="100"/>
    </location>
</feature>
<sequence>MSNLVRHPYRLVDESPWPLMAAFGGLFITTGMLKGFSQSDWTLFFLGGLHLGFLSSLWWNDMSKEGGVQGLHSFAVQTGLRWGMVLFIVSEAFFFLSFFWNFFHSSLSPAIEIGGTWPPLGVLVFSPWEVPLLNTIVLLSSGLSVTWAHHSVQAGELGQGAVGLFLTLVLGGYFTCLQAFEYWEASFSFADGVYGSSFYIATGFHGIHVIVGSLFLLVSFVRLRGCSFSSSHHVGLEAAIWYWHFVDVVWLFLYLVIYWWGNSVA</sequence>
<evidence type="ECO:0000256" key="8">
    <source>
        <dbReference type="RuleBase" id="RU003375"/>
    </source>
</evidence>
<keyword evidence="7 9" id="KW-0472">Membrane</keyword>
<evidence type="ECO:0000256" key="6">
    <source>
        <dbReference type="ARBA" id="ARBA00022989"/>
    </source>
</evidence>
<gene>
    <name evidence="11" type="primary">CO3</name>
</gene>
<feature type="domain" description="Heme-copper oxidase subunit III family profile" evidence="10">
    <location>
        <begin position="5"/>
        <end position="262"/>
    </location>
</feature>
<feature type="transmembrane region" description="Helical" evidence="9">
    <location>
        <begin position="200"/>
        <end position="221"/>
    </location>
</feature>